<evidence type="ECO:0000256" key="1">
    <source>
        <dbReference type="SAM" id="MobiDB-lite"/>
    </source>
</evidence>
<reference evidence="2" key="2">
    <citation type="submission" date="2021-10" db="EMBL/GenBank/DDBJ databases">
        <title>Phylogenomics reveals ancestral predisposition of the termite-cultivated fungus Termitomyces towards a domesticated lifestyle.</title>
        <authorList>
            <person name="Auxier B."/>
            <person name="Grum-Grzhimaylo A."/>
            <person name="Cardenas M.E."/>
            <person name="Lodge J.D."/>
            <person name="Laessoe T."/>
            <person name="Pedersen O."/>
            <person name="Smith M.E."/>
            <person name="Kuyper T.W."/>
            <person name="Franco-Molano E.A."/>
            <person name="Baroni T.J."/>
            <person name="Aanen D.K."/>
        </authorList>
    </citation>
    <scope>NUCLEOTIDE SEQUENCE</scope>
    <source>
        <strain evidence="2">D49</strain>
    </source>
</reference>
<dbReference type="OrthoDB" id="661148at2759"/>
<protein>
    <submittedName>
        <fullName evidence="2">Uncharacterized protein</fullName>
    </submittedName>
</protein>
<proteinExistence type="predicted"/>
<dbReference type="EMBL" id="JABCKI010000633">
    <property type="protein sequence ID" value="KAG5649926.1"/>
    <property type="molecule type" value="Genomic_DNA"/>
</dbReference>
<reference evidence="2" key="1">
    <citation type="submission" date="2021-02" db="EMBL/GenBank/DDBJ databases">
        <authorList>
            <person name="Nieuwenhuis M."/>
            <person name="Van De Peppel L.J.J."/>
        </authorList>
    </citation>
    <scope>NUCLEOTIDE SEQUENCE</scope>
    <source>
        <strain evidence="2">D49</strain>
    </source>
</reference>
<comment type="caution">
    <text evidence="2">The sequence shown here is derived from an EMBL/GenBank/DDBJ whole genome shotgun (WGS) entry which is preliminary data.</text>
</comment>
<accession>A0A9P7GH66</accession>
<organism evidence="2 3">
    <name type="scientific">Sphagnurus paluster</name>
    <dbReference type="NCBI Taxonomy" id="117069"/>
    <lineage>
        <taxon>Eukaryota</taxon>
        <taxon>Fungi</taxon>
        <taxon>Dikarya</taxon>
        <taxon>Basidiomycota</taxon>
        <taxon>Agaricomycotina</taxon>
        <taxon>Agaricomycetes</taxon>
        <taxon>Agaricomycetidae</taxon>
        <taxon>Agaricales</taxon>
        <taxon>Tricholomatineae</taxon>
        <taxon>Lyophyllaceae</taxon>
        <taxon>Sphagnurus</taxon>
    </lineage>
</organism>
<feature type="region of interest" description="Disordered" evidence="1">
    <location>
        <begin position="232"/>
        <end position="256"/>
    </location>
</feature>
<feature type="compositionally biased region" description="Polar residues" evidence="1">
    <location>
        <begin position="243"/>
        <end position="256"/>
    </location>
</feature>
<evidence type="ECO:0000313" key="2">
    <source>
        <dbReference type="EMBL" id="KAG5649926.1"/>
    </source>
</evidence>
<keyword evidence="3" id="KW-1185">Reference proteome</keyword>
<name>A0A9P7GH66_9AGAR</name>
<evidence type="ECO:0000313" key="3">
    <source>
        <dbReference type="Proteomes" id="UP000717328"/>
    </source>
</evidence>
<sequence length="313" mass="34435">MFSVKATYRGEIRRFSFAESNSFPTFDQLYNQLRRIFPSNNNYYISKLLFFPDASMAARILIAREIRTVEDYSKCLVPFHGRSWPNASLRFHLIDEVNTGATSNFISQTIGQVPWPAQPVADTSSQTQSTLRTMSSFYTPPSPVAFTMPPRAFSQPLDPILVDVCNSRPHTPMDTSAIPPAFTNALQPQTSQDPSSCCSVAQAKTEVHTLLQTFQQDLDCILTRTFGDTSANRNADAVETPHPNGTTNDTSTRSPLSECSTCQKPAALNCSGCQALVSLVSNGIFLYLWISSALSARSTAEAASVRPPRVTKV</sequence>
<dbReference type="AlphaFoldDB" id="A0A9P7GH66"/>
<dbReference type="Proteomes" id="UP000717328">
    <property type="component" value="Unassembled WGS sequence"/>
</dbReference>
<gene>
    <name evidence="2" type="ORF">H0H81_001448</name>
</gene>